<dbReference type="Proteomes" id="UP000198985">
    <property type="component" value="Unassembled WGS sequence"/>
</dbReference>
<keyword evidence="1" id="KW-0472">Membrane</keyword>
<gene>
    <name evidence="2" type="ORF">SAMN04490194_0398</name>
</gene>
<feature type="transmembrane region" description="Helical" evidence="1">
    <location>
        <begin position="21"/>
        <end position="41"/>
    </location>
</feature>
<evidence type="ECO:0000256" key="1">
    <source>
        <dbReference type="SAM" id="Phobius"/>
    </source>
</evidence>
<reference evidence="2 3" key="1">
    <citation type="submission" date="2016-10" db="EMBL/GenBank/DDBJ databases">
        <authorList>
            <person name="de Groot N.N."/>
        </authorList>
    </citation>
    <scope>NUCLEOTIDE SEQUENCE [LARGE SCALE GENOMIC DNA]</scope>
    <source>
        <strain evidence="2 3">BS3662</strain>
    </source>
</reference>
<keyword evidence="1" id="KW-0812">Transmembrane</keyword>
<protein>
    <submittedName>
        <fullName evidence="2">Uncharacterized protein</fullName>
    </submittedName>
</protein>
<name>A0A1H5ARY6_9PSED</name>
<accession>A0A1H5ARY6</accession>
<sequence length="71" mass="7536">MNTPALSAEISVEDMRDVQEILKLLALSFALIASPSINILVARVTAVFAQHTAMAWAELLDDLIAAQGGAQ</sequence>
<proteinExistence type="predicted"/>
<evidence type="ECO:0000313" key="3">
    <source>
        <dbReference type="Proteomes" id="UP000198985"/>
    </source>
</evidence>
<organism evidence="2 3">
    <name type="scientific">Pseudomonas migulae</name>
    <dbReference type="NCBI Taxonomy" id="78543"/>
    <lineage>
        <taxon>Bacteria</taxon>
        <taxon>Pseudomonadati</taxon>
        <taxon>Pseudomonadota</taxon>
        <taxon>Gammaproteobacteria</taxon>
        <taxon>Pseudomonadales</taxon>
        <taxon>Pseudomonadaceae</taxon>
        <taxon>Pseudomonas</taxon>
    </lineage>
</organism>
<dbReference type="RefSeq" id="WP_084318210.1">
    <property type="nucleotide sequence ID" value="NZ_FNTY01000001.1"/>
</dbReference>
<dbReference type="AlphaFoldDB" id="A0A1H5ARY6"/>
<dbReference type="EMBL" id="FNTY01000001">
    <property type="protein sequence ID" value="SED44360.1"/>
    <property type="molecule type" value="Genomic_DNA"/>
</dbReference>
<keyword evidence="1" id="KW-1133">Transmembrane helix</keyword>
<evidence type="ECO:0000313" key="2">
    <source>
        <dbReference type="EMBL" id="SED44360.1"/>
    </source>
</evidence>